<name>A0A1E5L4V7_9FIRM</name>
<dbReference type="GO" id="GO:0008757">
    <property type="term" value="F:S-adenosylmethionine-dependent methyltransferase activity"/>
    <property type="evidence" value="ECO:0007669"/>
    <property type="project" value="InterPro"/>
</dbReference>
<keyword evidence="3" id="KW-1185">Reference proteome</keyword>
<feature type="domain" description="Methyltransferase type 11" evidence="1">
    <location>
        <begin position="44"/>
        <end position="139"/>
    </location>
</feature>
<dbReference type="Gene3D" id="3.40.50.150">
    <property type="entry name" value="Vaccinia Virus protein VP39"/>
    <property type="match status" value="1"/>
</dbReference>
<dbReference type="SUPFAM" id="SSF53335">
    <property type="entry name" value="S-adenosyl-L-methionine-dependent methyltransferases"/>
    <property type="match status" value="1"/>
</dbReference>
<accession>A0A1E5L4V7</accession>
<dbReference type="RefSeq" id="WP_069702734.1">
    <property type="nucleotide sequence ID" value="NZ_MJAT01000035.1"/>
</dbReference>
<gene>
    <name evidence="2" type="ORF">BHU72_07360</name>
</gene>
<reference evidence="2 3" key="1">
    <citation type="submission" date="2016-09" db="EMBL/GenBank/DDBJ databases">
        <title>Desulfuribacillus arsenicus sp. nov., an obligately anaerobic, dissimilatory arsenic- and antimonate-reducing bacterium isolated from anoxic sediments.</title>
        <authorList>
            <person name="Abin C.A."/>
            <person name="Hollibaugh J.T."/>
        </authorList>
    </citation>
    <scope>NUCLEOTIDE SEQUENCE [LARGE SCALE GENOMIC DNA]</scope>
    <source>
        <strain evidence="2 3">MLFW-2</strain>
    </source>
</reference>
<sequence>MSAFDKVASNYDIWLEHAIGGFVYTVEKELLWHALQPTEGQTCLDLGCGTGIISMYFAEKGLQVTGIDISQAMIDVANSKILQYPHLSVKYQIADISLLPFDNDTFDYVIGNTVIEFVQNPKKVITEAMRVVKKGGRISIGCIQKESPWGLLYLDQGQNPDSIFSKAKFYTKTDIDFFYHKTPKYSYGLMLHPNELINMKDTDIHDLKEIELARSGKYPDSNAGFLVATWFKE</sequence>
<protein>
    <recommendedName>
        <fullName evidence="1">Methyltransferase type 11 domain-containing protein</fullName>
    </recommendedName>
</protein>
<dbReference type="STRING" id="1390249.BHU72_07360"/>
<dbReference type="PANTHER" id="PTHR43591:SF110">
    <property type="entry name" value="RHODANESE DOMAIN-CONTAINING PROTEIN"/>
    <property type="match status" value="1"/>
</dbReference>
<evidence type="ECO:0000313" key="3">
    <source>
        <dbReference type="Proteomes" id="UP000095255"/>
    </source>
</evidence>
<dbReference type="InterPro" id="IPR013216">
    <property type="entry name" value="Methyltransf_11"/>
</dbReference>
<dbReference type="PANTHER" id="PTHR43591">
    <property type="entry name" value="METHYLTRANSFERASE"/>
    <property type="match status" value="1"/>
</dbReference>
<dbReference type="Proteomes" id="UP000095255">
    <property type="component" value="Unassembled WGS sequence"/>
</dbReference>
<evidence type="ECO:0000313" key="2">
    <source>
        <dbReference type="EMBL" id="OEH84999.1"/>
    </source>
</evidence>
<comment type="caution">
    <text evidence="2">The sequence shown here is derived from an EMBL/GenBank/DDBJ whole genome shotgun (WGS) entry which is preliminary data.</text>
</comment>
<dbReference type="InterPro" id="IPR029063">
    <property type="entry name" value="SAM-dependent_MTases_sf"/>
</dbReference>
<dbReference type="EMBL" id="MJAT01000035">
    <property type="protein sequence ID" value="OEH84999.1"/>
    <property type="molecule type" value="Genomic_DNA"/>
</dbReference>
<proteinExistence type="predicted"/>
<dbReference type="CDD" id="cd02440">
    <property type="entry name" value="AdoMet_MTases"/>
    <property type="match status" value="1"/>
</dbReference>
<dbReference type="AlphaFoldDB" id="A0A1E5L4V7"/>
<dbReference type="Pfam" id="PF08241">
    <property type="entry name" value="Methyltransf_11"/>
    <property type="match status" value="1"/>
</dbReference>
<evidence type="ECO:0000259" key="1">
    <source>
        <dbReference type="Pfam" id="PF08241"/>
    </source>
</evidence>
<organism evidence="2 3">
    <name type="scientific">Desulfuribacillus stibiiarsenatis</name>
    <dbReference type="NCBI Taxonomy" id="1390249"/>
    <lineage>
        <taxon>Bacteria</taxon>
        <taxon>Bacillati</taxon>
        <taxon>Bacillota</taxon>
        <taxon>Desulfuribacillia</taxon>
        <taxon>Desulfuribacillales</taxon>
        <taxon>Desulfuribacillaceae</taxon>
        <taxon>Desulfuribacillus</taxon>
    </lineage>
</organism>